<keyword evidence="2" id="KW-1185">Reference proteome</keyword>
<evidence type="ECO:0000313" key="1">
    <source>
        <dbReference type="EMBL" id="RFC68346.1"/>
    </source>
</evidence>
<organism evidence="1 2">
    <name type="scientific">Mesorhizobium denitrificans</name>
    <dbReference type="NCBI Taxonomy" id="2294114"/>
    <lineage>
        <taxon>Bacteria</taxon>
        <taxon>Pseudomonadati</taxon>
        <taxon>Pseudomonadota</taxon>
        <taxon>Alphaproteobacteria</taxon>
        <taxon>Hyphomicrobiales</taxon>
        <taxon>Phyllobacteriaceae</taxon>
        <taxon>Mesorhizobium</taxon>
    </lineage>
</organism>
<accession>A0A371XGK3</accession>
<sequence length="154" mass="17954">MILGQIVQITTATMSMPAFKHLNNDWNAEPNAPCEKVTVSGQTVRLTFFLNPWAYAAEEDERACLTFDQCSMWRLGATNDEGWYAGECRYGKAAPAWGEFYELLGEDDQQLTPTDWHITAPLHFQQRHFLFYLRDNMFECFAAEWRFERRIPAE</sequence>
<proteinExistence type="predicted"/>
<dbReference type="EMBL" id="QURN01000004">
    <property type="protein sequence ID" value="RFC68346.1"/>
    <property type="molecule type" value="Genomic_DNA"/>
</dbReference>
<dbReference type="Proteomes" id="UP000262379">
    <property type="component" value="Unassembled WGS sequence"/>
</dbReference>
<comment type="caution">
    <text evidence="1">The sequence shown here is derived from an EMBL/GenBank/DDBJ whole genome shotgun (WGS) entry which is preliminary data.</text>
</comment>
<dbReference type="AlphaFoldDB" id="A0A371XGK3"/>
<evidence type="ECO:0000313" key="2">
    <source>
        <dbReference type="Proteomes" id="UP000262379"/>
    </source>
</evidence>
<reference evidence="2" key="1">
    <citation type="submission" date="2018-08" db="EMBL/GenBank/DDBJ databases">
        <authorList>
            <person name="Im W.T."/>
        </authorList>
    </citation>
    <scope>NUCLEOTIDE SEQUENCE [LARGE SCALE GENOMIC DNA]</scope>
    <source>
        <strain evidence="2">LA-28</strain>
    </source>
</reference>
<name>A0A371XGK3_9HYPH</name>
<protein>
    <submittedName>
        <fullName evidence="1">Uncharacterized protein</fullName>
    </submittedName>
</protein>
<gene>
    <name evidence="1" type="ORF">DY251_05020</name>
</gene>